<dbReference type="Proteomes" id="UP001164539">
    <property type="component" value="Chromosome 8"/>
</dbReference>
<sequence length="330" mass="36098">MGKTSNILRRSIYTFLQNYQYLTTTAALLAFPFSAAILFSQAFVPSSLLLQSIYNRLNTIFQAAGLPNHLISSEFFTWKLSQTISSSISTLPFTLTFLLFSKASIIQTLNSSSSSSCNILSIFKPLLTTYVCNSFFILSANATVFCLFIFGFNFLEGISAASGLSNSPNCLLLLSAVAAVVYSLVLANALIVCNLALVLSGIERSGGYLSILKAFVLIRSGRITSVALSLALPINLVLAAIEALFQYRILRMPAASANSWSLASEGIFIAYLYSISVVLDTVVTFVFYKSCKNIGSSIEEQQLELEDTSYSYQIEEGNYYVSVKKSQQFP</sequence>
<reference evidence="1 2" key="1">
    <citation type="journal article" date="2023" name="Science">
        <title>Complex scaffold remodeling in plant triterpene biosynthesis.</title>
        <authorList>
            <person name="De La Pena R."/>
            <person name="Hodgson H."/>
            <person name="Liu J.C."/>
            <person name="Stephenson M.J."/>
            <person name="Martin A.C."/>
            <person name="Owen C."/>
            <person name="Harkess A."/>
            <person name="Leebens-Mack J."/>
            <person name="Jimenez L.E."/>
            <person name="Osbourn A."/>
            <person name="Sattely E.S."/>
        </authorList>
    </citation>
    <scope>NUCLEOTIDE SEQUENCE [LARGE SCALE GENOMIC DNA]</scope>
    <source>
        <strain evidence="2">cv. JPN11</strain>
        <tissue evidence="1">Leaf</tissue>
    </source>
</reference>
<comment type="caution">
    <text evidence="1">The sequence shown here is derived from an EMBL/GenBank/DDBJ whole genome shotgun (WGS) entry which is preliminary data.</text>
</comment>
<evidence type="ECO:0000313" key="1">
    <source>
        <dbReference type="EMBL" id="KAJ4713082.1"/>
    </source>
</evidence>
<keyword evidence="1" id="KW-0472">Membrane</keyword>
<keyword evidence="2" id="KW-1185">Reference proteome</keyword>
<organism evidence="1 2">
    <name type="scientific">Melia azedarach</name>
    <name type="common">Chinaberry tree</name>
    <dbReference type="NCBI Taxonomy" id="155640"/>
    <lineage>
        <taxon>Eukaryota</taxon>
        <taxon>Viridiplantae</taxon>
        <taxon>Streptophyta</taxon>
        <taxon>Embryophyta</taxon>
        <taxon>Tracheophyta</taxon>
        <taxon>Spermatophyta</taxon>
        <taxon>Magnoliopsida</taxon>
        <taxon>eudicotyledons</taxon>
        <taxon>Gunneridae</taxon>
        <taxon>Pentapetalae</taxon>
        <taxon>rosids</taxon>
        <taxon>malvids</taxon>
        <taxon>Sapindales</taxon>
        <taxon>Meliaceae</taxon>
        <taxon>Melia</taxon>
    </lineage>
</organism>
<gene>
    <name evidence="1" type="ORF">OWV82_015226</name>
</gene>
<proteinExistence type="predicted"/>
<dbReference type="EMBL" id="CM051401">
    <property type="protein sequence ID" value="KAJ4713082.1"/>
    <property type="molecule type" value="Genomic_DNA"/>
</dbReference>
<protein>
    <submittedName>
        <fullName evidence="1">Transmembrane protein</fullName>
    </submittedName>
</protein>
<accession>A0ACC1XQC6</accession>
<name>A0ACC1XQC6_MELAZ</name>
<keyword evidence="1" id="KW-0812">Transmembrane</keyword>
<evidence type="ECO:0000313" key="2">
    <source>
        <dbReference type="Proteomes" id="UP001164539"/>
    </source>
</evidence>